<dbReference type="InterPro" id="IPR011701">
    <property type="entry name" value="MFS"/>
</dbReference>
<keyword evidence="2" id="KW-1003">Cell membrane</keyword>
<accession>A0A2S0MJ52</accession>
<feature type="transmembrane region" description="Helical" evidence="6">
    <location>
        <begin position="23"/>
        <end position="41"/>
    </location>
</feature>
<dbReference type="GO" id="GO:0022857">
    <property type="term" value="F:transmembrane transporter activity"/>
    <property type="evidence" value="ECO:0007669"/>
    <property type="project" value="InterPro"/>
</dbReference>
<gene>
    <name evidence="8" type="ORF">C6570_16885</name>
</gene>
<evidence type="ECO:0000256" key="4">
    <source>
        <dbReference type="ARBA" id="ARBA00022989"/>
    </source>
</evidence>
<dbReference type="InterPro" id="IPR050189">
    <property type="entry name" value="MFS_Efflux_Transporters"/>
</dbReference>
<dbReference type="RefSeq" id="WP_106704259.1">
    <property type="nucleotide sequence ID" value="NZ_CP027666.1"/>
</dbReference>
<dbReference type="PROSITE" id="PS50850">
    <property type="entry name" value="MFS"/>
    <property type="match status" value="1"/>
</dbReference>
<dbReference type="InterPro" id="IPR036259">
    <property type="entry name" value="MFS_trans_sf"/>
</dbReference>
<dbReference type="Gene3D" id="1.20.1250.20">
    <property type="entry name" value="MFS general substrate transporter like domains"/>
    <property type="match status" value="1"/>
</dbReference>
<evidence type="ECO:0000256" key="1">
    <source>
        <dbReference type="ARBA" id="ARBA00004651"/>
    </source>
</evidence>
<keyword evidence="5 6" id="KW-0472">Membrane</keyword>
<proteinExistence type="predicted"/>
<dbReference type="InterPro" id="IPR020846">
    <property type="entry name" value="MFS_dom"/>
</dbReference>
<feature type="transmembrane region" description="Helical" evidence="6">
    <location>
        <begin position="387"/>
        <end position="407"/>
    </location>
</feature>
<feature type="transmembrane region" description="Helical" evidence="6">
    <location>
        <begin position="179"/>
        <end position="197"/>
    </location>
</feature>
<keyword evidence="9" id="KW-1185">Reference proteome</keyword>
<feature type="transmembrane region" description="Helical" evidence="6">
    <location>
        <begin position="218"/>
        <end position="238"/>
    </location>
</feature>
<dbReference type="Proteomes" id="UP000239709">
    <property type="component" value="Chromosome"/>
</dbReference>
<feature type="transmembrane region" description="Helical" evidence="6">
    <location>
        <begin position="91"/>
        <end position="110"/>
    </location>
</feature>
<feature type="transmembrane region" description="Helical" evidence="6">
    <location>
        <begin position="289"/>
        <end position="310"/>
    </location>
</feature>
<evidence type="ECO:0000256" key="3">
    <source>
        <dbReference type="ARBA" id="ARBA00022692"/>
    </source>
</evidence>
<dbReference type="CDD" id="cd06174">
    <property type="entry name" value="MFS"/>
    <property type="match status" value="1"/>
</dbReference>
<evidence type="ECO:0000256" key="2">
    <source>
        <dbReference type="ARBA" id="ARBA00022475"/>
    </source>
</evidence>
<name>A0A2S0MJ52_9BURK</name>
<dbReference type="EMBL" id="CP027666">
    <property type="protein sequence ID" value="AVO35713.1"/>
    <property type="molecule type" value="Genomic_DNA"/>
</dbReference>
<feature type="transmembrane region" description="Helical" evidence="6">
    <location>
        <begin position="149"/>
        <end position="167"/>
    </location>
</feature>
<feature type="domain" description="Major facilitator superfamily (MFS) profile" evidence="7">
    <location>
        <begin position="25"/>
        <end position="411"/>
    </location>
</feature>
<sequence length="414" mass="41848">MTAANPTPSQATRAAPGAPTRSGLTAWIVILAGVAAALYVGKLPPAIPALQAALGLTFVQAGFLLSLVQLASMALGLVAGLMAEGLGLRRCVIGGLWLLALAGLAGGFAQSAAGLLALRAVEGVGVLLVTVPGPSLIRRSLPPSQLTRMLGFWGAYMPFGTAAALLLGPAVIPAAGWQGWWWVVAAFSALMALWMSAKVPADPPRRASTAAGEPWPPRLTGTLAAAGPWLLALSFMVYSSQWLAVVGFLPSLYQRAGWGGALGALLTAGVAGANIIGNVAAGRLLSRGVAAPVLLWIGFAAMALGGVMAFAELTAAWPVPRYLGAVLFSAVGGLIPGTLFGLAPRLAPGEGRIATTVGWMQQLSAVGQVCGPPLVAAFAGWVGGWQFTWVLTAACCVAGAVLAGLIGRRLAQSG</sequence>
<keyword evidence="4 6" id="KW-1133">Transmembrane helix</keyword>
<evidence type="ECO:0000256" key="6">
    <source>
        <dbReference type="SAM" id="Phobius"/>
    </source>
</evidence>
<dbReference type="SUPFAM" id="SSF103473">
    <property type="entry name" value="MFS general substrate transporter"/>
    <property type="match status" value="1"/>
</dbReference>
<dbReference type="PANTHER" id="PTHR43124:SF3">
    <property type="entry name" value="CHLORAMPHENICOL EFFLUX PUMP RV0191"/>
    <property type="match status" value="1"/>
</dbReference>
<dbReference type="GO" id="GO:0005886">
    <property type="term" value="C:plasma membrane"/>
    <property type="evidence" value="ECO:0007669"/>
    <property type="project" value="UniProtKB-SubCell"/>
</dbReference>
<keyword evidence="3 6" id="KW-0812">Transmembrane</keyword>
<organism evidence="8 9">
    <name type="scientific">Ottowia oryzae</name>
    <dbReference type="NCBI Taxonomy" id="2109914"/>
    <lineage>
        <taxon>Bacteria</taxon>
        <taxon>Pseudomonadati</taxon>
        <taxon>Pseudomonadota</taxon>
        <taxon>Betaproteobacteria</taxon>
        <taxon>Burkholderiales</taxon>
        <taxon>Comamonadaceae</taxon>
        <taxon>Ottowia</taxon>
    </lineage>
</organism>
<feature type="transmembrane region" description="Helical" evidence="6">
    <location>
        <begin position="53"/>
        <end position="79"/>
    </location>
</feature>
<feature type="transmembrane region" description="Helical" evidence="6">
    <location>
        <begin position="363"/>
        <end position="381"/>
    </location>
</feature>
<dbReference type="Pfam" id="PF07690">
    <property type="entry name" value="MFS_1"/>
    <property type="match status" value="1"/>
</dbReference>
<dbReference type="PANTHER" id="PTHR43124">
    <property type="entry name" value="PURINE EFFLUX PUMP PBUE"/>
    <property type="match status" value="1"/>
</dbReference>
<dbReference type="AlphaFoldDB" id="A0A2S0MJ52"/>
<comment type="subcellular location">
    <subcellularLocation>
        <location evidence="1">Cell membrane</location>
        <topology evidence="1">Multi-pass membrane protein</topology>
    </subcellularLocation>
</comment>
<evidence type="ECO:0000313" key="8">
    <source>
        <dbReference type="EMBL" id="AVO35713.1"/>
    </source>
</evidence>
<dbReference type="OrthoDB" id="6368326at2"/>
<feature type="transmembrane region" description="Helical" evidence="6">
    <location>
        <begin position="322"/>
        <end position="342"/>
    </location>
</feature>
<protein>
    <submittedName>
        <fullName evidence="8">MFS transporter</fullName>
    </submittedName>
</protein>
<evidence type="ECO:0000313" key="9">
    <source>
        <dbReference type="Proteomes" id="UP000239709"/>
    </source>
</evidence>
<feature type="transmembrane region" description="Helical" evidence="6">
    <location>
        <begin position="258"/>
        <end position="277"/>
    </location>
</feature>
<evidence type="ECO:0000259" key="7">
    <source>
        <dbReference type="PROSITE" id="PS50850"/>
    </source>
</evidence>
<feature type="transmembrane region" description="Helical" evidence="6">
    <location>
        <begin position="116"/>
        <end position="137"/>
    </location>
</feature>
<evidence type="ECO:0000256" key="5">
    <source>
        <dbReference type="ARBA" id="ARBA00023136"/>
    </source>
</evidence>
<dbReference type="KEGG" id="otk:C6570_16885"/>
<reference evidence="8 9" key="1">
    <citation type="submission" date="2018-03" db="EMBL/GenBank/DDBJ databases">
        <title>Genome sequencing of Ottowia sp.</title>
        <authorList>
            <person name="Kim S.-J."/>
            <person name="Heo J."/>
            <person name="Kwon S.-W."/>
        </authorList>
    </citation>
    <scope>NUCLEOTIDE SEQUENCE [LARGE SCALE GENOMIC DNA]</scope>
    <source>
        <strain evidence="8 9">KADR8-3</strain>
    </source>
</reference>